<dbReference type="AlphaFoldDB" id="A0A4S2LKI3"/>
<comment type="caution">
    <text evidence="1">The sequence shown here is derived from an EMBL/GenBank/DDBJ whole genome shotgun (WGS) entry which is preliminary data.</text>
</comment>
<name>A0A4S2LKI3_OPIFE</name>
<organism evidence="1 2">
    <name type="scientific">Opisthorchis felineus</name>
    <dbReference type="NCBI Taxonomy" id="147828"/>
    <lineage>
        <taxon>Eukaryota</taxon>
        <taxon>Metazoa</taxon>
        <taxon>Spiralia</taxon>
        <taxon>Lophotrochozoa</taxon>
        <taxon>Platyhelminthes</taxon>
        <taxon>Trematoda</taxon>
        <taxon>Digenea</taxon>
        <taxon>Opisthorchiida</taxon>
        <taxon>Opisthorchiata</taxon>
        <taxon>Opisthorchiidae</taxon>
        <taxon>Opisthorchis</taxon>
    </lineage>
</organism>
<protein>
    <submittedName>
        <fullName evidence="1">Uncharacterized protein</fullName>
    </submittedName>
</protein>
<evidence type="ECO:0000313" key="1">
    <source>
        <dbReference type="EMBL" id="TGZ61007.1"/>
    </source>
</evidence>
<gene>
    <name evidence="1" type="ORF">CRM22_008213</name>
</gene>
<dbReference type="EMBL" id="SJOL01008148">
    <property type="protein sequence ID" value="TGZ61007.1"/>
    <property type="molecule type" value="Genomic_DNA"/>
</dbReference>
<sequence length="148" mass="16612">MFSLSSGITKVSSLFLSNVTVYPVRIRLRLAAVSVLHSVLLHSLHYKRPAFVNLFDPSASSTLDLILLSVCPPYHSLLFFTSAYPLPPSLLRWLSFLFSIIGPRLPAYFLHGMVPCRFDEYLSSESSCLLSCKNERDGLLVFLESAIR</sequence>
<proteinExistence type="predicted"/>
<evidence type="ECO:0000313" key="2">
    <source>
        <dbReference type="Proteomes" id="UP000308267"/>
    </source>
</evidence>
<keyword evidence="2" id="KW-1185">Reference proteome</keyword>
<reference evidence="1 2" key="1">
    <citation type="journal article" date="2019" name="BMC Genomics">
        <title>New insights from Opisthorchis felineus genome: update on genomics of the epidemiologically important liver flukes.</title>
        <authorList>
            <person name="Ershov N.I."/>
            <person name="Mordvinov V.A."/>
            <person name="Prokhortchouk E.B."/>
            <person name="Pakharukova M.Y."/>
            <person name="Gunbin K.V."/>
            <person name="Ustyantsev K."/>
            <person name="Genaev M.A."/>
            <person name="Blinov A.G."/>
            <person name="Mazur A."/>
            <person name="Boulygina E."/>
            <person name="Tsygankova S."/>
            <person name="Khrameeva E."/>
            <person name="Chekanov N."/>
            <person name="Fan G."/>
            <person name="Xiao A."/>
            <person name="Zhang H."/>
            <person name="Xu X."/>
            <person name="Yang H."/>
            <person name="Solovyev V."/>
            <person name="Lee S.M."/>
            <person name="Liu X."/>
            <person name="Afonnikov D.A."/>
            <person name="Skryabin K.G."/>
        </authorList>
    </citation>
    <scope>NUCLEOTIDE SEQUENCE [LARGE SCALE GENOMIC DNA]</scope>
    <source>
        <strain evidence="1">AK-0245</strain>
        <tissue evidence="1">Whole organism</tissue>
    </source>
</reference>
<dbReference type="Proteomes" id="UP000308267">
    <property type="component" value="Unassembled WGS sequence"/>
</dbReference>
<accession>A0A4S2LKI3</accession>